<reference evidence="1 2" key="1">
    <citation type="submission" date="2011-06" db="EMBL/GenBank/DDBJ databases">
        <title>The draft genome of Thiocapsa marina 5811.</title>
        <authorList>
            <consortium name="US DOE Joint Genome Institute (JGI-PGF)"/>
            <person name="Lucas S."/>
            <person name="Han J."/>
            <person name="Cheng J.-F."/>
            <person name="Goodwin L."/>
            <person name="Pitluck S."/>
            <person name="Peters L."/>
            <person name="Land M.L."/>
            <person name="Hauser L."/>
            <person name="Vogl K."/>
            <person name="Liu Z."/>
            <person name="Imhoff J."/>
            <person name="Thiel V."/>
            <person name="Frigaard N.-U."/>
            <person name="Bryant D."/>
            <person name="Woyke T.J."/>
        </authorList>
    </citation>
    <scope>NUCLEOTIDE SEQUENCE [LARGE SCALE GENOMIC DNA]</scope>
    <source>
        <strain evidence="1 2">5811</strain>
    </source>
</reference>
<accession>F9UHQ9</accession>
<sequence length="269" mass="29253">MLAHPDTQPAGRRRLLDETVRLLADLHIAPDVGTAREGDRVSVRATAQSADDAVRIRVTCYAHGHRLTDWNRIRLAVAPAAQPDQLWFLPTLDARGQTLGALPMHEGYVIAAFHRLPYRLRLADTQTARVLQQGQVLYLEQHAGGPVTTRSVLLTEPRRSGPTDPAVLSLDQPRRFDLGDGLAIMLSPREPGLDVAVEVPASAPAGARLELLAAAIDAVTDEAALLDRTALLLAPDATRLAWPAIGEHNGSEDTFSLFWRIRPPVPTTV</sequence>
<evidence type="ECO:0000313" key="2">
    <source>
        <dbReference type="Proteomes" id="UP000005459"/>
    </source>
</evidence>
<name>F9UHQ9_9GAMM</name>
<dbReference type="AlphaFoldDB" id="F9UHQ9"/>
<organism evidence="1 2">
    <name type="scientific">Thiocapsa marina 5811</name>
    <dbReference type="NCBI Taxonomy" id="768671"/>
    <lineage>
        <taxon>Bacteria</taxon>
        <taxon>Pseudomonadati</taxon>
        <taxon>Pseudomonadota</taxon>
        <taxon>Gammaproteobacteria</taxon>
        <taxon>Chromatiales</taxon>
        <taxon>Chromatiaceae</taxon>
        <taxon>Thiocapsa</taxon>
    </lineage>
</organism>
<dbReference type="Proteomes" id="UP000005459">
    <property type="component" value="Unassembled WGS sequence"/>
</dbReference>
<dbReference type="STRING" id="768671.ThimaDRAFT_4462"/>
<protein>
    <submittedName>
        <fullName evidence="1">Uncharacterized protein</fullName>
    </submittedName>
</protein>
<keyword evidence="2" id="KW-1185">Reference proteome</keyword>
<gene>
    <name evidence="1" type="ORF">ThimaDRAFT_4462</name>
</gene>
<dbReference type="RefSeq" id="WP_007195334.1">
    <property type="nucleotide sequence ID" value="NZ_AFWV01000020.1"/>
</dbReference>
<proteinExistence type="predicted"/>
<evidence type="ECO:0000313" key="1">
    <source>
        <dbReference type="EMBL" id="EGV16235.1"/>
    </source>
</evidence>
<dbReference type="EMBL" id="AFWV01000020">
    <property type="protein sequence ID" value="EGV16235.1"/>
    <property type="molecule type" value="Genomic_DNA"/>
</dbReference>